<feature type="region of interest" description="Disordered" evidence="1">
    <location>
        <begin position="1"/>
        <end position="25"/>
    </location>
</feature>
<accession>D4YKT7</accession>
<name>D4YKT7_9MICO</name>
<dbReference type="eggNOG" id="COG0613">
    <property type="taxonomic scope" value="Bacteria"/>
</dbReference>
<dbReference type="Pfam" id="PF11296">
    <property type="entry name" value="DUF3097_C"/>
    <property type="match status" value="1"/>
</dbReference>
<feature type="domain" description="DUF3097" evidence="2">
    <location>
        <begin position="114"/>
        <end position="278"/>
    </location>
</feature>
<evidence type="ECO:0000259" key="3">
    <source>
        <dbReference type="Pfam" id="PF22845"/>
    </source>
</evidence>
<evidence type="ECO:0008006" key="6">
    <source>
        <dbReference type="Google" id="ProtNLM"/>
    </source>
</evidence>
<dbReference type="InterPro" id="IPR021447">
    <property type="entry name" value="DUF3097_C"/>
</dbReference>
<dbReference type="Proteomes" id="UP000005714">
    <property type="component" value="Unassembled WGS sequence"/>
</dbReference>
<keyword evidence="5" id="KW-1185">Reference proteome</keyword>
<evidence type="ECO:0000256" key="1">
    <source>
        <dbReference type="SAM" id="MobiDB-lite"/>
    </source>
</evidence>
<dbReference type="EMBL" id="ADNU01000016">
    <property type="protein sequence ID" value="EFG48290.1"/>
    <property type="molecule type" value="Genomic_DNA"/>
</dbReference>
<evidence type="ECO:0000259" key="2">
    <source>
        <dbReference type="Pfam" id="PF11296"/>
    </source>
</evidence>
<dbReference type="InterPro" id="IPR053883">
    <property type="entry name" value="DUF3097_N"/>
</dbReference>
<organism evidence="4 5">
    <name type="scientific">Brevibacterium mcbrellneri ATCC 49030</name>
    <dbReference type="NCBI Taxonomy" id="585530"/>
    <lineage>
        <taxon>Bacteria</taxon>
        <taxon>Bacillati</taxon>
        <taxon>Actinomycetota</taxon>
        <taxon>Actinomycetes</taxon>
        <taxon>Micrococcales</taxon>
        <taxon>Brevibacteriaceae</taxon>
        <taxon>Brevibacterium</taxon>
    </lineage>
</organism>
<dbReference type="Pfam" id="PF22845">
    <property type="entry name" value="DUF3097_N"/>
    <property type="match status" value="1"/>
</dbReference>
<protein>
    <recommendedName>
        <fullName evidence="6">DUF3097 domain-containing protein</fullName>
    </recommendedName>
</protein>
<proteinExistence type="predicted"/>
<feature type="compositionally biased region" description="Basic residues" evidence="1">
    <location>
        <begin position="14"/>
        <end position="25"/>
    </location>
</feature>
<evidence type="ECO:0000313" key="5">
    <source>
        <dbReference type="Proteomes" id="UP000005714"/>
    </source>
</evidence>
<comment type="caution">
    <text evidence="4">The sequence shown here is derived from an EMBL/GenBank/DDBJ whole genome shotgun (WGS) entry which is preliminary data.</text>
</comment>
<dbReference type="STRING" id="585530.HMPREF0183_0547"/>
<sequence>MMNYGSDVLSGGPRSHRRPTSRKVPAKRGLVVEEVSTGFVGTILGVEKAPGGFAVRLEDRNGHVQSFPLGPGFWIDGKPVELTRPTATTPTRPQRTASGSVAVPGARARVARGSRIWVEGKHDAQLVEKIWGDDLRIEGVVVEELGGLDDLEEKLAQFQPDTSHRVGVLADHIVSGSKETRIAQRVQERFGPVVHVIGHSFIDIWQAVKPQCVGIPEWPTVPRGEDWKTGVCRRLGWPHEQPGDTGRAWAHILSRVNTIADLDHSLSGRVEELIDFVTVDPS</sequence>
<gene>
    <name evidence="4" type="ORF">HMPREF0183_0547</name>
</gene>
<feature type="domain" description="DUF3097" evidence="3">
    <location>
        <begin position="23"/>
        <end position="85"/>
    </location>
</feature>
<evidence type="ECO:0000313" key="4">
    <source>
        <dbReference type="EMBL" id="EFG48290.1"/>
    </source>
</evidence>
<dbReference type="AlphaFoldDB" id="D4YKT7"/>
<feature type="region of interest" description="Disordered" evidence="1">
    <location>
        <begin position="85"/>
        <end position="104"/>
    </location>
</feature>
<reference evidence="4 5" key="1">
    <citation type="submission" date="2010-04" db="EMBL/GenBank/DDBJ databases">
        <authorList>
            <person name="Qin X."/>
            <person name="Bachman B."/>
            <person name="Battles P."/>
            <person name="Bell A."/>
            <person name="Bess C."/>
            <person name="Bickham C."/>
            <person name="Chaboub L."/>
            <person name="Chen D."/>
            <person name="Coyle M."/>
            <person name="Deiros D.R."/>
            <person name="Dinh H."/>
            <person name="Forbes L."/>
            <person name="Fowler G."/>
            <person name="Francisco L."/>
            <person name="Fu Q."/>
            <person name="Gubbala S."/>
            <person name="Hale W."/>
            <person name="Han Y."/>
            <person name="Hemphill L."/>
            <person name="Highlander S.K."/>
            <person name="Hirani K."/>
            <person name="Hogues M."/>
            <person name="Jackson L."/>
            <person name="Jakkamsetti A."/>
            <person name="Javaid M."/>
            <person name="Jiang H."/>
            <person name="Korchina V."/>
            <person name="Kovar C."/>
            <person name="Lara F."/>
            <person name="Lee S."/>
            <person name="Mata R."/>
            <person name="Mathew T."/>
            <person name="Moen C."/>
            <person name="Morales K."/>
            <person name="Munidasa M."/>
            <person name="Nazareth L."/>
            <person name="Ngo R."/>
            <person name="Nguyen L."/>
            <person name="Okwuonu G."/>
            <person name="Ongeri F."/>
            <person name="Patil S."/>
            <person name="Petrosino J."/>
            <person name="Pham C."/>
            <person name="Pham P."/>
            <person name="Pu L.-L."/>
            <person name="Puazo M."/>
            <person name="Raj R."/>
            <person name="Reid J."/>
            <person name="Rouhana J."/>
            <person name="Saada N."/>
            <person name="Shang Y."/>
            <person name="Simmons D."/>
            <person name="Thornton R."/>
            <person name="Warren J."/>
            <person name="Weissenberger G."/>
            <person name="Zhang J."/>
            <person name="Zhang L."/>
            <person name="Zhou C."/>
            <person name="Zhu D."/>
            <person name="Muzny D."/>
            <person name="Worley K."/>
            <person name="Gibbs R."/>
        </authorList>
    </citation>
    <scope>NUCLEOTIDE SEQUENCE [LARGE SCALE GENOMIC DNA]</scope>
    <source>
        <strain evidence="4 5">ATCC 49030</strain>
    </source>
</reference>